<feature type="domain" description="TonB-dependent receptor plug" evidence="8">
    <location>
        <begin position="142"/>
        <end position="220"/>
    </location>
</feature>
<keyword evidence="3" id="KW-1134">Transmembrane beta strand</keyword>
<gene>
    <name evidence="9" type="ORF">QQ020_24545</name>
</gene>
<evidence type="ECO:0000313" key="9">
    <source>
        <dbReference type="EMBL" id="MDN5215271.1"/>
    </source>
</evidence>
<comment type="subcellular location">
    <subcellularLocation>
        <location evidence="1">Cell outer membrane</location>
        <topology evidence="1">Multi-pass membrane protein</topology>
    </subcellularLocation>
</comment>
<dbReference type="Pfam" id="PF13715">
    <property type="entry name" value="CarbopepD_reg_2"/>
    <property type="match status" value="1"/>
</dbReference>
<dbReference type="InterPro" id="IPR039426">
    <property type="entry name" value="TonB-dep_rcpt-like"/>
</dbReference>
<keyword evidence="6" id="KW-0472">Membrane</keyword>
<evidence type="ECO:0000256" key="3">
    <source>
        <dbReference type="ARBA" id="ARBA00022452"/>
    </source>
</evidence>
<reference evidence="9" key="1">
    <citation type="submission" date="2023-06" db="EMBL/GenBank/DDBJ databases">
        <title>Genomic of Agaribacillus aureum.</title>
        <authorList>
            <person name="Wang G."/>
        </authorList>
    </citation>
    <scope>NUCLEOTIDE SEQUENCE</scope>
    <source>
        <strain evidence="9">BMA12</strain>
    </source>
</reference>
<keyword evidence="7" id="KW-0998">Cell outer membrane</keyword>
<evidence type="ECO:0000256" key="4">
    <source>
        <dbReference type="ARBA" id="ARBA00022692"/>
    </source>
</evidence>
<dbReference type="Gene3D" id="2.60.40.1120">
    <property type="entry name" value="Carboxypeptidase-like, regulatory domain"/>
    <property type="match status" value="1"/>
</dbReference>
<evidence type="ECO:0000256" key="6">
    <source>
        <dbReference type="ARBA" id="ARBA00023136"/>
    </source>
</evidence>
<dbReference type="PANTHER" id="PTHR30069:SF29">
    <property type="entry name" value="HEMOGLOBIN AND HEMOGLOBIN-HAPTOGLOBIN-BINDING PROTEIN 1-RELATED"/>
    <property type="match status" value="1"/>
</dbReference>
<protein>
    <submittedName>
        <fullName evidence="9">TonB-dependent receptor</fullName>
    </submittedName>
</protein>
<dbReference type="SUPFAM" id="SSF56935">
    <property type="entry name" value="Porins"/>
    <property type="match status" value="1"/>
</dbReference>
<sequence length="795" mass="90325">MKYLYTIIICSLISFQSLSQSQHTISGYVRDGSSGEEMIGATVTINELPGTGTVSNAYGYYSLTLPSGNYTLKYNYIGYETITKEIDLKSNMKLDISLAEEQLHLEEIVVQSEKPEDNVTDVKMSREKLQVEKIKALPALFGEVDLIKTLQLLPGIQSAGEGTTGLFVRGGSSDQNLMLLDEATVYNASHFLGFFSVFNADAIKNVEIYKGGIPARFGGRLSSILDIQMKEGNNKKFAMSGGIGSVSSRLTVEGPIVKDKSSFIISGRRTYADLFLRLSPNEDVNSNILYFYDLNAKANYRIDDKNRVFVSGYFGRDVFDFDDTFGLDWGNATVTTRWNHLFNDRLFLNTTVLFSNFGYGFDIDDGVQSFEWKSNLQEYSAKLDFTYFINPNNTLSFGVNSILHRFEPATITPGDNSIFIDFALDNRYALEHALYIGNDHKINEKLLIQYGLRYSIFENIGPGKVFLYEEGVPRSDETLIDSIRYDRLERINLYHGLEPRFAARYILNRQSSVKASYNRMRQYIQVASNSTAGLPIDRWIPADNYIEPLIGDQVALGYFRNFKDNTFEASVEVYYKWMDNLIDFKPAAEILLNNNIETEILSGKGWAYGAEFTVKKNVGKTTGWFGYTIAKTERQIDGINDGKKYNAKYDRTHDISLVVSHEMSPRLTLSANWVYATGQAVSFPVGRYNVDGRSIPYYDDLRRNADRMPSYHRLDLSANLKAKNKKNKRLQRSWSFSIYNAYARKNAFSITFEDIVNEDVNYDSDEDGPETSRRPGSVKLYLFSLIPSVTYNFKF</sequence>
<dbReference type="EMBL" id="JAUJEB010000006">
    <property type="protein sequence ID" value="MDN5215271.1"/>
    <property type="molecule type" value="Genomic_DNA"/>
</dbReference>
<evidence type="ECO:0000256" key="1">
    <source>
        <dbReference type="ARBA" id="ARBA00004571"/>
    </source>
</evidence>
<proteinExistence type="predicted"/>
<evidence type="ECO:0000313" key="10">
    <source>
        <dbReference type="Proteomes" id="UP001172083"/>
    </source>
</evidence>
<comment type="caution">
    <text evidence="9">The sequence shown here is derived from an EMBL/GenBank/DDBJ whole genome shotgun (WGS) entry which is preliminary data.</text>
</comment>
<dbReference type="Gene3D" id="2.40.170.20">
    <property type="entry name" value="TonB-dependent receptor, beta-barrel domain"/>
    <property type="match status" value="1"/>
</dbReference>
<evidence type="ECO:0000256" key="7">
    <source>
        <dbReference type="ARBA" id="ARBA00023237"/>
    </source>
</evidence>
<dbReference type="InterPro" id="IPR036942">
    <property type="entry name" value="Beta-barrel_TonB_sf"/>
</dbReference>
<accession>A0ABT8LFY2</accession>
<evidence type="ECO:0000259" key="8">
    <source>
        <dbReference type="Pfam" id="PF07715"/>
    </source>
</evidence>
<keyword evidence="5" id="KW-0732">Signal</keyword>
<dbReference type="Proteomes" id="UP001172083">
    <property type="component" value="Unassembled WGS sequence"/>
</dbReference>
<dbReference type="InterPro" id="IPR012910">
    <property type="entry name" value="Plug_dom"/>
</dbReference>
<evidence type="ECO:0000256" key="5">
    <source>
        <dbReference type="ARBA" id="ARBA00022729"/>
    </source>
</evidence>
<dbReference type="PANTHER" id="PTHR30069">
    <property type="entry name" value="TONB-DEPENDENT OUTER MEMBRANE RECEPTOR"/>
    <property type="match status" value="1"/>
</dbReference>
<dbReference type="Pfam" id="PF07715">
    <property type="entry name" value="Plug"/>
    <property type="match status" value="1"/>
</dbReference>
<keyword evidence="10" id="KW-1185">Reference proteome</keyword>
<organism evidence="9 10">
    <name type="scientific">Agaribacillus aureus</name>
    <dbReference type="NCBI Taxonomy" id="3051825"/>
    <lineage>
        <taxon>Bacteria</taxon>
        <taxon>Pseudomonadati</taxon>
        <taxon>Bacteroidota</taxon>
        <taxon>Cytophagia</taxon>
        <taxon>Cytophagales</taxon>
        <taxon>Splendidivirgaceae</taxon>
        <taxon>Agaribacillus</taxon>
    </lineage>
</organism>
<name>A0ABT8LFY2_9BACT</name>
<dbReference type="RefSeq" id="WP_346760609.1">
    <property type="nucleotide sequence ID" value="NZ_JAUJEB010000006.1"/>
</dbReference>
<evidence type="ECO:0000256" key="2">
    <source>
        <dbReference type="ARBA" id="ARBA00022448"/>
    </source>
</evidence>
<dbReference type="Gene3D" id="2.170.130.10">
    <property type="entry name" value="TonB-dependent receptor, plug domain"/>
    <property type="match status" value="1"/>
</dbReference>
<keyword evidence="2" id="KW-0813">Transport</keyword>
<keyword evidence="9" id="KW-0675">Receptor</keyword>
<dbReference type="InterPro" id="IPR008969">
    <property type="entry name" value="CarboxyPept-like_regulatory"/>
</dbReference>
<dbReference type="SUPFAM" id="SSF49464">
    <property type="entry name" value="Carboxypeptidase regulatory domain-like"/>
    <property type="match status" value="1"/>
</dbReference>
<keyword evidence="4" id="KW-0812">Transmembrane</keyword>
<dbReference type="InterPro" id="IPR037066">
    <property type="entry name" value="Plug_dom_sf"/>
</dbReference>